<dbReference type="CDD" id="cd07938">
    <property type="entry name" value="DRE_TIM_HMGL"/>
    <property type="match status" value="1"/>
</dbReference>
<organism evidence="5 6">
    <name type="scientific">Vreelandella halophila</name>
    <dbReference type="NCBI Taxonomy" id="86177"/>
    <lineage>
        <taxon>Bacteria</taxon>
        <taxon>Pseudomonadati</taxon>
        <taxon>Pseudomonadota</taxon>
        <taxon>Gammaproteobacteria</taxon>
        <taxon>Oceanospirillales</taxon>
        <taxon>Halomonadaceae</taxon>
        <taxon>Vreelandella</taxon>
    </lineage>
</organism>
<dbReference type="InterPro" id="IPR013785">
    <property type="entry name" value="Aldolase_TIM"/>
</dbReference>
<dbReference type="EMBL" id="WMEX01000004">
    <property type="protein sequence ID" value="MYL26773.1"/>
    <property type="molecule type" value="Genomic_DNA"/>
</dbReference>
<evidence type="ECO:0000313" key="5">
    <source>
        <dbReference type="EMBL" id="MYL26773.1"/>
    </source>
</evidence>
<reference evidence="5 6" key="1">
    <citation type="submission" date="2019-11" db="EMBL/GenBank/DDBJ databases">
        <title>Genome sequences of 17 halophilic strains isolated from different environments.</title>
        <authorList>
            <person name="Furrow R.E."/>
        </authorList>
    </citation>
    <scope>NUCLEOTIDE SEQUENCE [LARGE SCALE GENOMIC DNA]</scope>
    <source>
        <strain evidence="5 6">22507_15_FS</strain>
    </source>
</reference>
<dbReference type="PANTHER" id="PTHR42738">
    <property type="entry name" value="HYDROXYMETHYLGLUTARYL-COA LYASE"/>
    <property type="match status" value="1"/>
</dbReference>
<dbReference type="InterPro" id="IPR000891">
    <property type="entry name" value="PYR_CT"/>
</dbReference>
<dbReference type="NCBIfam" id="NF004283">
    <property type="entry name" value="PRK05692.1"/>
    <property type="match status" value="1"/>
</dbReference>
<dbReference type="PROSITE" id="PS50991">
    <property type="entry name" value="PYR_CT"/>
    <property type="match status" value="1"/>
</dbReference>
<keyword evidence="2" id="KW-0479">Metal-binding</keyword>
<dbReference type="GO" id="GO:0046951">
    <property type="term" value="P:ketone body biosynthetic process"/>
    <property type="evidence" value="ECO:0007669"/>
    <property type="project" value="TreeGrafter"/>
</dbReference>
<name>A0A9X5B5R9_9GAMM</name>
<evidence type="ECO:0000313" key="6">
    <source>
        <dbReference type="Proteomes" id="UP000460751"/>
    </source>
</evidence>
<evidence type="ECO:0000256" key="3">
    <source>
        <dbReference type="ARBA" id="ARBA00023239"/>
    </source>
</evidence>
<dbReference type="Pfam" id="PF00682">
    <property type="entry name" value="HMGL-like"/>
    <property type="match status" value="1"/>
</dbReference>
<comment type="similarity">
    <text evidence="1">Belongs to the HMG-CoA lyase family.</text>
</comment>
<proteinExistence type="inferred from homology"/>
<dbReference type="PANTHER" id="PTHR42738:SF7">
    <property type="entry name" value="HYDROXYMETHYLGLUTARYL-COA LYASE"/>
    <property type="match status" value="1"/>
</dbReference>
<dbReference type="OrthoDB" id="9784013at2"/>
<dbReference type="Gene3D" id="3.20.20.70">
    <property type="entry name" value="Aldolase class I"/>
    <property type="match status" value="1"/>
</dbReference>
<dbReference type="AlphaFoldDB" id="A0A9X5B5R9"/>
<dbReference type="GO" id="GO:0004419">
    <property type="term" value="F:hydroxymethylglutaryl-CoA lyase activity"/>
    <property type="evidence" value="ECO:0007669"/>
    <property type="project" value="UniProtKB-EC"/>
</dbReference>
<evidence type="ECO:0000256" key="1">
    <source>
        <dbReference type="ARBA" id="ARBA00009405"/>
    </source>
</evidence>
<dbReference type="RefSeq" id="WP_160898752.1">
    <property type="nucleotide sequence ID" value="NZ_WMEX01000004.1"/>
</dbReference>
<feature type="domain" description="Pyruvate carboxyltransferase" evidence="4">
    <location>
        <begin position="5"/>
        <end position="272"/>
    </location>
</feature>
<dbReference type="GO" id="GO:0046872">
    <property type="term" value="F:metal ion binding"/>
    <property type="evidence" value="ECO:0007669"/>
    <property type="project" value="UniProtKB-KW"/>
</dbReference>
<sequence length="296" mass="31383">MSDHAEIVEVGLRDGLQNEGTPVDATTRARWFNALADAGLNRIEAGSFVSPKWVPQMASTDQVIAGIQRRPGLSVETLIPNQKGLDAALASRVDRIAVFTAASDAFTQKNINCSITESLERFAPLIEAANNAGLRVRGYISTIAACPYAGRIQPGAVADVTERLLGLGCDDISLGDTTGVARPREIDAILDAVLPLVPAERLALHCHDTYGQALANILQGLNRGIRTFDSAVAGLGGCPYAKGASGNLATEDLLYLLEGQGLHTGVDLEAVCRIGNDICHRLDRRTPSKVAQAMQC</sequence>
<keyword evidence="3 5" id="KW-0456">Lyase</keyword>
<gene>
    <name evidence="5" type="ORF">GLW01_08195</name>
</gene>
<accession>A0A9X5B5R9</accession>
<protein>
    <submittedName>
        <fullName evidence="5">Hydroxymethylglutaryl-CoA lyase</fullName>
        <ecNumber evidence="5">4.1.3.4</ecNumber>
    </submittedName>
</protein>
<dbReference type="GO" id="GO:0006552">
    <property type="term" value="P:L-leucine catabolic process"/>
    <property type="evidence" value="ECO:0007669"/>
    <property type="project" value="TreeGrafter"/>
</dbReference>
<evidence type="ECO:0000256" key="2">
    <source>
        <dbReference type="ARBA" id="ARBA00022723"/>
    </source>
</evidence>
<comment type="caution">
    <text evidence="5">The sequence shown here is derived from an EMBL/GenBank/DDBJ whole genome shotgun (WGS) entry which is preliminary data.</text>
</comment>
<keyword evidence="6" id="KW-1185">Reference proteome</keyword>
<dbReference type="FunFam" id="3.20.20.70:FF:000071">
    <property type="entry name" value="Hydroxymethylglutaryl-CoA lyase"/>
    <property type="match status" value="1"/>
</dbReference>
<dbReference type="SUPFAM" id="SSF51569">
    <property type="entry name" value="Aldolase"/>
    <property type="match status" value="1"/>
</dbReference>
<dbReference type="Proteomes" id="UP000460751">
    <property type="component" value="Unassembled WGS sequence"/>
</dbReference>
<dbReference type="InterPro" id="IPR043594">
    <property type="entry name" value="HMGL"/>
</dbReference>
<evidence type="ECO:0000259" key="4">
    <source>
        <dbReference type="PROSITE" id="PS50991"/>
    </source>
</evidence>
<dbReference type="EC" id="4.1.3.4" evidence="5"/>